<keyword evidence="1" id="KW-1133">Transmembrane helix</keyword>
<keyword evidence="1" id="KW-0812">Transmembrane</keyword>
<accession>A0A0A2F5P6</accession>
<keyword evidence="1" id="KW-0472">Membrane</keyword>
<feature type="transmembrane region" description="Helical" evidence="1">
    <location>
        <begin position="21"/>
        <end position="51"/>
    </location>
</feature>
<protein>
    <submittedName>
        <fullName evidence="2">Uncharacterized protein</fullName>
    </submittedName>
</protein>
<evidence type="ECO:0000313" key="3">
    <source>
        <dbReference type="Proteomes" id="UP000030146"/>
    </source>
</evidence>
<dbReference type="AlphaFoldDB" id="A0A0A2F5P6"/>
<sequence>MKRLIDYIVYRLYNIYRHKDPAPLASATAFTIIVVSSFYVFGGALILRIFFNVSVREINPDAPRLSVLIYVFFVFAIVYWRIKKKYTEMYIIKSLTPRFEKSKYNKKIKGWMLIVLIPIWFLAFMI</sequence>
<evidence type="ECO:0000256" key="1">
    <source>
        <dbReference type="SAM" id="Phobius"/>
    </source>
</evidence>
<gene>
    <name evidence="2" type="ORF">HR15_09735</name>
</gene>
<evidence type="ECO:0000313" key="2">
    <source>
        <dbReference type="EMBL" id="KGN85367.1"/>
    </source>
</evidence>
<feature type="non-terminal residue" evidence="2">
    <location>
        <position position="126"/>
    </location>
</feature>
<feature type="transmembrane region" description="Helical" evidence="1">
    <location>
        <begin position="108"/>
        <end position="125"/>
    </location>
</feature>
<name>A0A0A2F5P6_9PORP</name>
<reference evidence="2 3" key="1">
    <citation type="submission" date="2014-08" db="EMBL/GenBank/DDBJ databases">
        <title>Porphyromonas gulae strain:COT-052_OH3439 Genome sequencing.</title>
        <authorList>
            <person name="Wallis C."/>
            <person name="Deusch O."/>
            <person name="O'Flynn C."/>
            <person name="Davis I."/>
            <person name="Jospin G."/>
            <person name="Darling A.E."/>
            <person name="Coil D.A."/>
            <person name="Alexiev A."/>
            <person name="Horsfall A."/>
            <person name="Kirkwood N."/>
            <person name="Harris S."/>
            <person name="Eisen J.A."/>
        </authorList>
    </citation>
    <scope>NUCLEOTIDE SEQUENCE [LARGE SCALE GENOMIC DNA]</scope>
    <source>
        <strain evidence="3">COT-052 OH3439</strain>
    </source>
</reference>
<keyword evidence="3" id="KW-1185">Reference proteome</keyword>
<comment type="caution">
    <text evidence="2">The sequence shown here is derived from an EMBL/GenBank/DDBJ whole genome shotgun (WGS) entry which is preliminary data.</text>
</comment>
<dbReference type="EMBL" id="JRAK01000129">
    <property type="protein sequence ID" value="KGN85367.1"/>
    <property type="molecule type" value="Genomic_DNA"/>
</dbReference>
<proteinExistence type="predicted"/>
<feature type="transmembrane region" description="Helical" evidence="1">
    <location>
        <begin position="63"/>
        <end position="82"/>
    </location>
</feature>
<organism evidence="2 3">
    <name type="scientific">Porphyromonas gulae</name>
    <dbReference type="NCBI Taxonomy" id="111105"/>
    <lineage>
        <taxon>Bacteria</taxon>
        <taxon>Pseudomonadati</taxon>
        <taxon>Bacteroidota</taxon>
        <taxon>Bacteroidia</taxon>
        <taxon>Bacteroidales</taxon>
        <taxon>Porphyromonadaceae</taxon>
        <taxon>Porphyromonas</taxon>
    </lineage>
</organism>
<dbReference type="Proteomes" id="UP000030146">
    <property type="component" value="Unassembled WGS sequence"/>
</dbReference>
<dbReference type="RefSeq" id="WP_039426137.1">
    <property type="nucleotide sequence ID" value="NZ_JRAK01000129.1"/>
</dbReference>